<keyword evidence="1 2" id="KW-0597">Phosphoprotein</keyword>
<dbReference type="SMART" id="SM00448">
    <property type="entry name" value="REC"/>
    <property type="match status" value="1"/>
</dbReference>
<protein>
    <submittedName>
        <fullName evidence="4">Hydrogenase transcriptional regulatory protein</fullName>
    </submittedName>
</protein>
<organism evidence="4 5">
    <name type="scientific">Cupriavidus metallidurans (strain ATCC 43123 / DSM 2839 / NBRC 102507 / CH34)</name>
    <name type="common">Ralstonia metallidurans</name>
    <dbReference type="NCBI Taxonomy" id="266264"/>
    <lineage>
        <taxon>Bacteria</taxon>
        <taxon>Pseudomonadati</taxon>
        <taxon>Pseudomonadota</taxon>
        <taxon>Betaproteobacteria</taxon>
        <taxon>Burkholderiales</taxon>
        <taxon>Burkholderiaceae</taxon>
        <taxon>Cupriavidus</taxon>
    </lineage>
</organism>
<dbReference type="Pfam" id="PF00072">
    <property type="entry name" value="Response_reg"/>
    <property type="match status" value="1"/>
</dbReference>
<evidence type="ECO:0000259" key="3">
    <source>
        <dbReference type="PROSITE" id="PS50110"/>
    </source>
</evidence>
<dbReference type="PROSITE" id="PS50110">
    <property type="entry name" value="RESPONSE_REGULATORY"/>
    <property type="match status" value="1"/>
</dbReference>
<dbReference type="AlphaFoldDB" id="Q1LN51"/>
<keyword evidence="5" id="KW-1185">Reference proteome</keyword>
<dbReference type="GO" id="GO:0000160">
    <property type="term" value="P:phosphorelay signal transduction system"/>
    <property type="evidence" value="ECO:0007669"/>
    <property type="project" value="InterPro"/>
</dbReference>
<evidence type="ECO:0000313" key="4">
    <source>
        <dbReference type="EMBL" id="ABF08425.1"/>
    </source>
</evidence>
<dbReference type="PANTHER" id="PTHR44591:SF19">
    <property type="entry name" value="TWO-COMPONENT RESPONSE REGULATOR-RELATED"/>
    <property type="match status" value="1"/>
</dbReference>
<gene>
    <name evidence="4" type="primary">hoxA</name>
    <name evidence="4" type="ordered locus">Rmet_1542</name>
</gene>
<proteinExistence type="predicted"/>
<dbReference type="CDD" id="cd17596">
    <property type="entry name" value="REC_HupR"/>
    <property type="match status" value="1"/>
</dbReference>
<dbReference type="STRING" id="266264.Rmet_1542"/>
<reference evidence="5" key="1">
    <citation type="journal article" date="2010" name="PLoS ONE">
        <title>The complete genome sequence of Cupriavidus metallidurans strain CH34, a master survivalist in harsh and anthropogenic environments.</title>
        <authorList>
            <person name="Janssen P.J."/>
            <person name="Van Houdt R."/>
            <person name="Moors H."/>
            <person name="Monsieurs P."/>
            <person name="Morin N."/>
            <person name="Michaux A."/>
            <person name="Benotmane M.A."/>
            <person name="Leys N."/>
            <person name="Vallaeys T."/>
            <person name="Lapidus A."/>
            <person name="Monchy S."/>
            <person name="Medigue C."/>
            <person name="Taghavi S."/>
            <person name="McCorkle S."/>
            <person name="Dunn J."/>
            <person name="van der Lelie D."/>
            <person name="Mergeay M."/>
        </authorList>
    </citation>
    <scope>NUCLEOTIDE SEQUENCE [LARGE SCALE GENOMIC DNA]</scope>
    <source>
        <strain evidence="5">ATCC 43123 / DSM 2839 / NBRC 102507 / CH34</strain>
    </source>
</reference>
<dbReference type="InterPro" id="IPR011006">
    <property type="entry name" value="CheY-like_superfamily"/>
</dbReference>
<dbReference type="Proteomes" id="UP000002429">
    <property type="component" value="Chromosome"/>
</dbReference>
<dbReference type="InterPro" id="IPR050595">
    <property type="entry name" value="Bact_response_regulator"/>
</dbReference>
<dbReference type="KEGG" id="rme:Rmet_1542"/>
<dbReference type="Gene3D" id="3.40.50.2300">
    <property type="match status" value="1"/>
</dbReference>
<dbReference type="InterPro" id="IPR001789">
    <property type="entry name" value="Sig_transdc_resp-reg_receiver"/>
</dbReference>
<name>Q1LN51_CUPMC</name>
<evidence type="ECO:0000256" key="1">
    <source>
        <dbReference type="ARBA" id="ARBA00022553"/>
    </source>
</evidence>
<evidence type="ECO:0000256" key="2">
    <source>
        <dbReference type="PROSITE-ProRule" id="PRU00169"/>
    </source>
</evidence>
<feature type="modified residue" description="4-aspartylphosphate" evidence="2">
    <location>
        <position position="57"/>
    </location>
</feature>
<dbReference type="SUPFAM" id="SSF52172">
    <property type="entry name" value="CheY-like"/>
    <property type="match status" value="1"/>
</dbReference>
<dbReference type="eggNOG" id="COG2204">
    <property type="taxonomic scope" value="Bacteria"/>
</dbReference>
<dbReference type="PANTHER" id="PTHR44591">
    <property type="entry name" value="STRESS RESPONSE REGULATOR PROTEIN 1"/>
    <property type="match status" value="1"/>
</dbReference>
<sequence>MTTKTRLPTVLVVDDEVRSQEALRRTLEEEFEVLTASGAGEARGIMERDFVQLLLCDQRMPGMSGVEFLKQVRSQWPDVVRMIISGYTDSKDIIAGINDAGIYQYILKPWQPEQLLLTLHNAAELYRLQSENQRLALELRTSEPVLKKRVHVGAAGGGDNGRFQAGGLRFAQLARHAGTNLHEAGDHGLGVAARLVLVQGSDEPVHVACGEQVRVVLGQETPDALLAAGDLEQNAITLQAPVPQVCTAPGSGIPPEPFHEGARSFLGRSGERLAGPIAAKVALNAWRCSCSVSARVPSTSKSSALSVMT</sequence>
<feature type="domain" description="Response regulatory" evidence="3">
    <location>
        <begin position="9"/>
        <end position="123"/>
    </location>
</feature>
<dbReference type="HOGENOM" id="CLU_899778_0_0_4"/>
<evidence type="ECO:0000313" key="5">
    <source>
        <dbReference type="Proteomes" id="UP000002429"/>
    </source>
</evidence>
<dbReference type="EMBL" id="CP000352">
    <property type="protein sequence ID" value="ABF08425.1"/>
    <property type="molecule type" value="Genomic_DNA"/>
</dbReference>
<accession>Q1LN51</accession>
<dbReference type="RefSeq" id="WP_011516282.1">
    <property type="nucleotide sequence ID" value="NC_007973.1"/>
</dbReference>